<reference evidence="5 6" key="2">
    <citation type="submission" date="2020-07" db="EMBL/GenBank/DDBJ databases">
        <title>Genome assembly of wild tea tree DASZ reveals pedigree and selection history of tea varieties.</title>
        <authorList>
            <person name="Zhang W."/>
        </authorList>
    </citation>
    <scope>NUCLEOTIDE SEQUENCE [LARGE SCALE GENOMIC DNA]</scope>
    <source>
        <strain evidence="6">cv. G240</strain>
        <tissue evidence="5">Leaf</tissue>
    </source>
</reference>
<feature type="compositionally biased region" description="Gly residues" evidence="3">
    <location>
        <begin position="199"/>
        <end position="208"/>
    </location>
</feature>
<reference evidence="6" key="1">
    <citation type="journal article" date="2020" name="Nat. Commun.">
        <title>Genome assembly of wild tea tree DASZ reveals pedigree and selection history of tea varieties.</title>
        <authorList>
            <person name="Zhang W."/>
            <person name="Zhang Y."/>
            <person name="Qiu H."/>
            <person name="Guo Y."/>
            <person name="Wan H."/>
            <person name="Zhang X."/>
            <person name="Scossa F."/>
            <person name="Alseekh S."/>
            <person name="Zhang Q."/>
            <person name="Wang P."/>
            <person name="Xu L."/>
            <person name="Schmidt M.H."/>
            <person name="Jia X."/>
            <person name="Li D."/>
            <person name="Zhu A."/>
            <person name="Guo F."/>
            <person name="Chen W."/>
            <person name="Ni D."/>
            <person name="Usadel B."/>
            <person name="Fernie A.R."/>
            <person name="Wen W."/>
        </authorList>
    </citation>
    <scope>NUCLEOTIDE SEQUENCE [LARGE SCALE GENOMIC DNA]</scope>
    <source>
        <strain evidence="6">cv. G240</strain>
    </source>
</reference>
<comment type="caution">
    <text evidence="5">The sequence shown here is derived from an EMBL/GenBank/DDBJ whole genome shotgun (WGS) entry which is preliminary data.</text>
</comment>
<dbReference type="Proteomes" id="UP000593564">
    <property type="component" value="Unassembled WGS sequence"/>
</dbReference>
<feature type="domain" description="HTH La-type RNA-binding" evidence="4">
    <location>
        <begin position="389"/>
        <end position="478"/>
    </location>
</feature>
<evidence type="ECO:0000259" key="4">
    <source>
        <dbReference type="PROSITE" id="PS50961"/>
    </source>
</evidence>
<name>A0A7J7HV08_CAMSI</name>
<feature type="region of interest" description="Disordered" evidence="3">
    <location>
        <begin position="518"/>
        <end position="537"/>
    </location>
</feature>
<dbReference type="PROSITE" id="PS50961">
    <property type="entry name" value="HTH_LA"/>
    <property type="match status" value="1"/>
</dbReference>
<feature type="region of interest" description="Disordered" evidence="3">
    <location>
        <begin position="256"/>
        <end position="342"/>
    </location>
</feature>
<evidence type="ECO:0000313" key="5">
    <source>
        <dbReference type="EMBL" id="KAF5955906.1"/>
    </source>
</evidence>
<dbReference type="AlphaFoldDB" id="A0A7J7HV08"/>
<dbReference type="SUPFAM" id="SSF46785">
    <property type="entry name" value="Winged helix' DNA-binding domain"/>
    <property type="match status" value="1"/>
</dbReference>
<dbReference type="InterPro" id="IPR036390">
    <property type="entry name" value="WH_DNA-bd_sf"/>
</dbReference>
<dbReference type="PANTHER" id="PTHR22792">
    <property type="entry name" value="LUPUS LA PROTEIN-RELATED"/>
    <property type="match status" value="1"/>
</dbReference>
<feature type="compositionally biased region" description="Pro residues" evidence="3">
    <location>
        <begin position="214"/>
        <end position="226"/>
    </location>
</feature>
<keyword evidence="1 2" id="KW-0694">RNA-binding</keyword>
<feature type="compositionally biased region" description="Pro residues" evidence="3">
    <location>
        <begin position="333"/>
        <end position="342"/>
    </location>
</feature>
<feature type="compositionally biased region" description="Low complexity" evidence="3">
    <location>
        <begin position="147"/>
        <end position="163"/>
    </location>
</feature>
<gene>
    <name evidence="5" type="ORF">HYC85_008762</name>
</gene>
<evidence type="ECO:0000256" key="3">
    <source>
        <dbReference type="SAM" id="MobiDB-lite"/>
    </source>
</evidence>
<feature type="region of interest" description="Disordered" evidence="3">
    <location>
        <begin position="138"/>
        <end position="226"/>
    </location>
</feature>
<dbReference type="EMBL" id="JACBKZ010000003">
    <property type="protein sequence ID" value="KAF5955906.1"/>
    <property type="molecule type" value="Genomic_DNA"/>
</dbReference>
<dbReference type="Gene3D" id="1.10.10.10">
    <property type="entry name" value="Winged helix-like DNA-binding domain superfamily/Winged helix DNA-binding domain"/>
    <property type="match status" value="1"/>
</dbReference>
<dbReference type="GO" id="GO:0003723">
    <property type="term" value="F:RNA binding"/>
    <property type="evidence" value="ECO:0007669"/>
    <property type="project" value="UniProtKB-UniRule"/>
</dbReference>
<evidence type="ECO:0000313" key="6">
    <source>
        <dbReference type="Proteomes" id="UP000593564"/>
    </source>
</evidence>
<proteinExistence type="predicted"/>
<organism evidence="5 6">
    <name type="scientific">Camellia sinensis</name>
    <name type="common">Tea plant</name>
    <name type="synonym">Thea sinensis</name>
    <dbReference type="NCBI Taxonomy" id="4442"/>
    <lineage>
        <taxon>Eukaryota</taxon>
        <taxon>Viridiplantae</taxon>
        <taxon>Streptophyta</taxon>
        <taxon>Embryophyta</taxon>
        <taxon>Tracheophyta</taxon>
        <taxon>Spermatophyta</taxon>
        <taxon>Magnoliopsida</taxon>
        <taxon>eudicotyledons</taxon>
        <taxon>Gunneridae</taxon>
        <taxon>Pentapetalae</taxon>
        <taxon>asterids</taxon>
        <taxon>Ericales</taxon>
        <taxon>Theaceae</taxon>
        <taxon>Camellia</taxon>
    </lineage>
</organism>
<dbReference type="Pfam" id="PF05383">
    <property type="entry name" value="La"/>
    <property type="match status" value="1"/>
</dbReference>
<feature type="region of interest" description="Disordered" evidence="3">
    <location>
        <begin position="82"/>
        <end position="117"/>
    </location>
</feature>
<evidence type="ECO:0000256" key="1">
    <source>
        <dbReference type="ARBA" id="ARBA00022884"/>
    </source>
</evidence>
<feature type="compositionally biased region" description="Low complexity" evidence="3">
    <location>
        <begin position="177"/>
        <end position="189"/>
    </location>
</feature>
<dbReference type="CDD" id="cd07323">
    <property type="entry name" value="LAM"/>
    <property type="match status" value="1"/>
</dbReference>
<sequence>MPALHHSLLTLASLQNIASLFIGKKRLSKPMLPTKGIYHQQESSSDNLLAPSSVVSVDTTINQQQQQRTAWAQVVRGEHEAAEEVSFSDCSKETQMENSDSNQSNVDHPKKPAWNKPLNGVVGVGPVMGGDVSWPALSESTKTPFKSASDSSKPISDSSVSTSQVPVISHSPKKHANTNPNPNFTPNHTMPVRQRFSKRGGGTGGGSVHSGFNRPPPPPPPPLPLPLPLPPPFPLYEMPYSALVAAVPDSSIGEPPYKGNSWEGRPIGGFGSQSHSVNDHSSHRNSSRRGNFNSHGSRRDQDRDWNASRSSNARDVHLSPHQIAPPGGFIRSPSPPPPPPPPGYMPFITPPSVRHFGNHMSFDMTSSFWYVPSGVPLISHAPPPPPPMFAPVANLPASLLNQINYYFSDDNLVRDDFLRSNMDDEGWVPITLIAGFPRIQQLTVNIKLILDSLRTSSVVEVKDYKVRRRYSWKKWIPKYGWFGTDSGSQSLVGSTYNTITTTLQKVTLDEAIANQSSITGKEDSSTGAVPCRGSSEDLTNHSKLANGECIIEEACSSQI</sequence>
<feature type="compositionally biased region" description="Basic and acidic residues" evidence="3">
    <location>
        <begin position="297"/>
        <end position="318"/>
    </location>
</feature>
<dbReference type="SMART" id="SM00715">
    <property type="entry name" value="LA"/>
    <property type="match status" value="1"/>
</dbReference>
<dbReference type="InterPro" id="IPR036388">
    <property type="entry name" value="WH-like_DNA-bd_sf"/>
</dbReference>
<keyword evidence="6" id="KW-1185">Reference proteome</keyword>
<feature type="compositionally biased region" description="Polar residues" evidence="3">
    <location>
        <begin position="96"/>
        <end position="106"/>
    </location>
</feature>
<accession>A0A7J7HV08</accession>
<dbReference type="InterPro" id="IPR006630">
    <property type="entry name" value="La_HTH"/>
</dbReference>
<dbReference type="PANTHER" id="PTHR22792:SF155">
    <property type="entry name" value="LA-RELATED PROTEIN 1C-LIKE"/>
    <property type="match status" value="1"/>
</dbReference>
<protein>
    <recommendedName>
        <fullName evidence="4">HTH La-type RNA-binding domain-containing protein</fullName>
    </recommendedName>
</protein>
<evidence type="ECO:0000256" key="2">
    <source>
        <dbReference type="PROSITE-ProRule" id="PRU00332"/>
    </source>
</evidence>
<dbReference type="InterPro" id="IPR045180">
    <property type="entry name" value="La_dom_prot"/>
</dbReference>